<keyword evidence="1" id="KW-0732">Signal</keyword>
<evidence type="ECO:0000256" key="1">
    <source>
        <dbReference type="SAM" id="SignalP"/>
    </source>
</evidence>
<dbReference type="Proteomes" id="UP000278222">
    <property type="component" value="Unassembled WGS sequence"/>
</dbReference>
<accession>A0A3N1KYS4</accession>
<reference evidence="3 4" key="1">
    <citation type="submission" date="2018-11" db="EMBL/GenBank/DDBJ databases">
        <title>Genomic Encyclopedia of Type Strains, Phase IV (KMG-IV): sequencing the most valuable type-strain genomes for metagenomic binning, comparative biology and taxonomic classification.</title>
        <authorList>
            <person name="Goeker M."/>
        </authorList>
    </citation>
    <scope>NUCLEOTIDE SEQUENCE [LARGE SCALE GENOMIC DNA]</scope>
    <source>
        <strain evidence="3 4">DSM 5900</strain>
    </source>
</reference>
<comment type="caution">
    <text evidence="3">The sequence shown here is derived from an EMBL/GenBank/DDBJ whole genome shotgun (WGS) entry which is preliminary data.</text>
</comment>
<sequence length="422" mass="44534">MRRLAAAAAASLLAVFQHLPATAAEPPLPLAVPEAVGLSSARLARIGTTVQADIDAGRLPGAVVAVMRRGKLAYYEAFGFRDKEAGVPMTKDTIFAIASMTKPMTSVAVMMLSEEGRLFVSDPVGRYLPPMAKMAVAVQKKGADGQDLVETEPAKRPVTVQDLLRHTAGIVYGGAATTPVHKLYPLSSGFSGMNLTTAEFVEKLGTLPLVRQPGSGWEYSLSVDVLGAVVESIAGQSLGGFLGERLWGPLGMADTSFTVPADKRGRIAKALPVDPDTGRPPVVLDVTRTMKMECGGGCAASTAGDYVRFVQMLLNRGSLDGRSILSPKTVEFMAADHLGTIPTGTLSPGYGFGLGFAVRRSQGVAGLTGSVGDYYWNGAYGTLFWIDPAEDLAVVFMAHTPGPARLHYRKLLPTLVNQAIMP</sequence>
<organism evidence="3 4">
    <name type="scientific">Stella humosa</name>
    <dbReference type="NCBI Taxonomy" id="94"/>
    <lineage>
        <taxon>Bacteria</taxon>
        <taxon>Pseudomonadati</taxon>
        <taxon>Pseudomonadota</taxon>
        <taxon>Alphaproteobacteria</taxon>
        <taxon>Rhodospirillales</taxon>
        <taxon>Stellaceae</taxon>
        <taxon>Stella</taxon>
    </lineage>
</organism>
<dbReference type="RefSeq" id="WP_123694507.1">
    <property type="nucleotide sequence ID" value="NZ_AP019700.1"/>
</dbReference>
<keyword evidence="4" id="KW-1185">Reference proteome</keyword>
<feature type="signal peptide" evidence="1">
    <location>
        <begin position="1"/>
        <end position="23"/>
    </location>
</feature>
<dbReference type="AlphaFoldDB" id="A0A3N1KYS4"/>
<dbReference type="SUPFAM" id="SSF56601">
    <property type="entry name" value="beta-lactamase/transpeptidase-like"/>
    <property type="match status" value="1"/>
</dbReference>
<dbReference type="Pfam" id="PF00144">
    <property type="entry name" value="Beta-lactamase"/>
    <property type="match status" value="1"/>
</dbReference>
<dbReference type="PANTHER" id="PTHR43283">
    <property type="entry name" value="BETA-LACTAMASE-RELATED"/>
    <property type="match status" value="1"/>
</dbReference>
<proteinExistence type="predicted"/>
<protein>
    <submittedName>
        <fullName evidence="3">CubicO group peptidase (Beta-lactamase class C family)</fullName>
    </submittedName>
</protein>
<name>A0A3N1KYS4_9PROT</name>
<evidence type="ECO:0000313" key="4">
    <source>
        <dbReference type="Proteomes" id="UP000278222"/>
    </source>
</evidence>
<feature type="domain" description="Beta-lactamase-related" evidence="2">
    <location>
        <begin position="49"/>
        <end position="405"/>
    </location>
</feature>
<dbReference type="InterPro" id="IPR012338">
    <property type="entry name" value="Beta-lactam/transpept-like"/>
</dbReference>
<dbReference type="PANTHER" id="PTHR43283:SF3">
    <property type="entry name" value="BETA-LACTAMASE FAMILY PROTEIN (AFU_ORTHOLOGUE AFUA_5G07500)"/>
    <property type="match status" value="1"/>
</dbReference>
<dbReference type="InterPro" id="IPR050789">
    <property type="entry name" value="Diverse_Enzym_Activities"/>
</dbReference>
<evidence type="ECO:0000313" key="3">
    <source>
        <dbReference type="EMBL" id="ROP83346.1"/>
    </source>
</evidence>
<gene>
    <name evidence="3" type="ORF">EDC65_4880</name>
</gene>
<dbReference type="Gene3D" id="3.40.710.10">
    <property type="entry name" value="DD-peptidase/beta-lactamase superfamily"/>
    <property type="match status" value="1"/>
</dbReference>
<dbReference type="OrthoDB" id="5705574at2"/>
<feature type="chain" id="PRO_5018235127" evidence="1">
    <location>
        <begin position="24"/>
        <end position="422"/>
    </location>
</feature>
<evidence type="ECO:0000259" key="2">
    <source>
        <dbReference type="Pfam" id="PF00144"/>
    </source>
</evidence>
<dbReference type="InterPro" id="IPR001466">
    <property type="entry name" value="Beta-lactam-related"/>
</dbReference>
<dbReference type="EMBL" id="RJKX01000017">
    <property type="protein sequence ID" value="ROP83346.1"/>
    <property type="molecule type" value="Genomic_DNA"/>
</dbReference>